<dbReference type="GeneID" id="85197833"/>
<dbReference type="RefSeq" id="WP_316559139.1">
    <property type="nucleotide sequence ID" value="NZ_CP131062.1"/>
</dbReference>
<evidence type="ECO:0000313" key="3">
    <source>
        <dbReference type="Proteomes" id="UP001302662"/>
    </source>
</evidence>
<dbReference type="SUPFAM" id="SSF51126">
    <property type="entry name" value="Pectin lyase-like"/>
    <property type="match status" value="1"/>
</dbReference>
<dbReference type="InterPro" id="IPR012334">
    <property type="entry name" value="Pectin_lyas_fold"/>
</dbReference>
<reference evidence="2 3" key="1">
    <citation type="submission" date="2023-07" db="EMBL/GenBank/DDBJ databases">
        <title>Closed genome sequence of Methanimicrococcus sp. Es2.</title>
        <authorList>
            <person name="Protasov E."/>
            <person name="Platt K."/>
            <person name="Reeh H."/>
            <person name="Poehlein A."/>
            <person name="Daniel R."/>
            <person name="Brune A."/>
        </authorList>
    </citation>
    <scope>NUCLEOTIDE SEQUENCE [LARGE SCALE GENOMIC DNA]</scope>
    <source>
        <strain evidence="2 3">Es2</strain>
    </source>
</reference>
<gene>
    <name evidence="2" type="ORF">MmiEs2_13670</name>
</gene>
<dbReference type="Proteomes" id="UP001302662">
    <property type="component" value="Chromosome"/>
</dbReference>
<evidence type="ECO:0000313" key="2">
    <source>
        <dbReference type="EMBL" id="WNY29150.1"/>
    </source>
</evidence>
<dbReference type="Gene3D" id="2.160.20.10">
    <property type="entry name" value="Single-stranded right-handed beta-helix, Pectin lyase-like"/>
    <property type="match status" value="1"/>
</dbReference>
<dbReference type="SMART" id="SM00710">
    <property type="entry name" value="PbH1"/>
    <property type="match status" value="5"/>
</dbReference>
<sequence length="281" mass="29573">MDEKIKSVVILFLLLTGLAFATSPAAAATIEVNDETALKSAFLSAVSGDEIVLKNDITITTGGSINLKAYWSTAENVITVKSDSDAERTITGNADFKINLTNSNNNTKLVFENVVIDGNGKKGGIEIAGSHPLLNRPRNIKIDGAQIKNFNSSGFRIDFADNIFLINVTAENCTKTGTSVFDQGNGAGISISNSSAKIENSLIKDNIIKGYGNGSGVYAREATVEINGNTFIQNNTIISDGPNAGAGIYSIMGTLNISGNTTVLKNEMIRNSNEITLGGGV</sequence>
<keyword evidence="3" id="KW-1185">Reference proteome</keyword>
<dbReference type="InterPro" id="IPR011050">
    <property type="entry name" value="Pectin_lyase_fold/virulence"/>
</dbReference>
<dbReference type="InterPro" id="IPR039448">
    <property type="entry name" value="Beta_helix"/>
</dbReference>
<evidence type="ECO:0000259" key="1">
    <source>
        <dbReference type="Pfam" id="PF13229"/>
    </source>
</evidence>
<proteinExistence type="predicted"/>
<accession>A0AA96ZXL3</accession>
<feature type="domain" description="Right handed beta helix" evidence="1">
    <location>
        <begin position="88"/>
        <end position="261"/>
    </location>
</feature>
<dbReference type="KEGG" id="mees:MmiEs2_13670"/>
<dbReference type="InterPro" id="IPR006626">
    <property type="entry name" value="PbH1"/>
</dbReference>
<name>A0AA96ZXL3_9EURY</name>
<protein>
    <recommendedName>
        <fullName evidence="1">Right handed beta helix domain-containing protein</fullName>
    </recommendedName>
</protein>
<organism evidence="2 3">
    <name type="scientific">Methanimicrococcus stummii</name>
    <dbReference type="NCBI Taxonomy" id="3028294"/>
    <lineage>
        <taxon>Archaea</taxon>
        <taxon>Methanobacteriati</taxon>
        <taxon>Methanobacteriota</taxon>
        <taxon>Stenosarchaea group</taxon>
        <taxon>Methanomicrobia</taxon>
        <taxon>Methanosarcinales</taxon>
        <taxon>Methanosarcinaceae</taxon>
        <taxon>Methanimicrococcus</taxon>
    </lineage>
</organism>
<dbReference type="Pfam" id="PF13229">
    <property type="entry name" value="Beta_helix"/>
    <property type="match status" value="1"/>
</dbReference>
<dbReference type="AlphaFoldDB" id="A0AA96ZXL3"/>
<dbReference type="EMBL" id="CP131062">
    <property type="protein sequence ID" value="WNY29150.1"/>
    <property type="molecule type" value="Genomic_DNA"/>
</dbReference>